<gene>
    <name evidence="1" type="ORF">C823_03456</name>
</gene>
<dbReference type="HOGENOM" id="CLU_3025504_0_0_9"/>
<sequence>MKTWKDKDKLAVKNSKCEKLSEEEMKKVFGSGNSQVRYISDEYIQARILKMKTGV</sequence>
<dbReference type="Proteomes" id="UP000012589">
    <property type="component" value="Unassembled WGS sequence"/>
</dbReference>
<comment type="caution">
    <text evidence="1">The sequence shown here is derived from an EMBL/GenBank/DDBJ whole genome shotgun (WGS) entry which is preliminary data.</text>
</comment>
<proteinExistence type="predicted"/>
<protein>
    <submittedName>
        <fullName evidence="1">Uncharacterized protein</fullName>
    </submittedName>
</protein>
<name>N2ACI7_9FIRM</name>
<accession>N2ACI7</accession>
<reference evidence="1 2" key="1">
    <citation type="journal article" date="2014" name="Genome Announc.">
        <title>Draft genome sequences of the altered schaedler flora, a defined bacterial community from gnotobiotic mice.</title>
        <authorList>
            <person name="Wannemuehler M.J."/>
            <person name="Overstreet A.M."/>
            <person name="Ward D.V."/>
            <person name="Phillips G.J."/>
        </authorList>
    </citation>
    <scope>NUCLEOTIDE SEQUENCE [LARGE SCALE GENOMIC DNA]</scope>
    <source>
        <strain evidence="1 2">ASF492</strain>
    </source>
</reference>
<dbReference type="STRING" id="1235802.C823_03456"/>
<keyword evidence="2" id="KW-1185">Reference proteome</keyword>
<evidence type="ECO:0000313" key="2">
    <source>
        <dbReference type="Proteomes" id="UP000012589"/>
    </source>
</evidence>
<dbReference type="AlphaFoldDB" id="N2ACI7"/>
<evidence type="ECO:0000313" key="1">
    <source>
        <dbReference type="EMBL" id="EMZ24178.1"/>
    </source>
</evidence>
<dbReference type="EMBL" id="AQFT01000100">
    <property type="protein sequence ID" value="EMZ24178.1"/>
    <property type="molecule type" value="Genomic_DNA"/>
</dbReference>
<organism evidence="1 2">
    <name type="scientific">Eubacterium plexicaudatum ASF492</name>
    <dbReference type="NCBI Taxonomy" id="1235802"/>
    <lineage>
        <taxon>Bacteria</taxon>
        <taxon>Bacillati</taxon>
        <taxon>Bacillota</taxon>
        <taxon>Clostridia</taxon>
        <taxon>Eubacteriales</taxon>
        <taxon>Eubacteriaceae</taxon>
        <taxon>Eubacterium</taxon>
    </lineage>
</organism>
<dbReference type="PATRIC" id="fig|1235802.3.peg.3640"/>
<dbReference type="OrthoDB" id="9987109at2"/>